<dbReference type="PROSITE" id="PS51832">
    <property type="entry name" value="HD_GYP"/>
    <property type="match status" value="1"/>
</dbReference>
<sequence>MRLVALRRCKEGTELAKSIYDSNGIVLLAEGYKLTDQVMSRLLHHGIFAVYVKDKYSDGLIEDTGISHELRQKSLVEIKASFTSLKSNNILTGRISPIILNSFQNICDDVLSELISNKKALSLMTNVQVFDNYLYNHSFNVMVYSLQLAINSGVRPKDLHELGIAGLLHDVGKMVIPLEILNKPEKLTEKEFQLIKTHTSEGYEYLKKQHKLPLLAAHCAFQHHEKIDGTGYPRGLEGKDIHFPAKIMAVADVFDAVTSIRSYRTAMLPHKGFEILYAGSGTHFETELVQNFKKSVIMYPVGITVTLNTGETGFVVKNNDSFPERPIIRVIEKDGIALQDSEVHDIDMLTNLTADIVHSDVIM</sequence>
<organism evidence="2 3">
    <name type="scientific">Pseudoneobacillus rhizosphaerae</name>
    <dbReference type="NCBI Taxonomy" id="2880968"/>
    <lineage>
        <taxon>Bacteria</taxon>
        <taxon>Bacillati</taxon>
        <taxon>Bacillota</taxon>
        <taxon>Bacilli</taxon>
        <taxon>Bacillales</taxon>
        <taxon>Bacillaceae</taxon>
        <taxon>Pseudoneobacillus</taxon>
    </lineage>
</organism>
<dbReference type="SMART" id="SM00471">
    <property type="entry name" value="HDc"/>
    <property type="match status" value="1"/>
</dbReference>
<dbReference type="InterPro" id="IPR037522">
    <property type="entry name" value="HD_GYP_dom"/>
</dbReference>
<comment type="caution">
    <text evidence="2">The sequence shown here is derived from an EMBL/GenBank/DDBJ whole genome shotgun (WGS) entry which is preliminary data.</text>
</comment>
<evidence type="ECO:0000313" key="2">
    <source>
        <dbReference type="EMBL" id="CAG9607918.1"/>
    </source>
</evidence>
<dbReference type="Pfam" id="PF13487">
    <property type="entry name" value="HD_5"/>
    <property type="match status" value="1"/>
</dbReference>
<keyword evidence="3" id="KW-1185">Reference proteome</keyword>
<dbReference type="EMBL" id="CAKJTG010000007">
    <property type="protein sequence ID" value="CAG9607918.1"/>
    <property type="molecule type" value="Genomic_DNA"/>
</dbReference>
<dbReference type="PANTHER" id="PTHR43155">
    <property type="entry name" value="CYCLIC DI-GMP PHOSPHODIESTERASE PA4108-RELATED"/>
    <property type="match status" value="1"/>
</dbReference>
<dbReference type="RefSeq" id="WP_230496166.1">
    <property type="nucleotide sequence ID" value="NZ_CAKJTG010000007.1"/>
</dbReference>
<protein>
    <recommendedName>
        <fullName evidence="1">HD-GYP domain-containing protein</fullName>
    </recommendedName>
</protein>
<dbReference type="CDD" id="cd00077">
    <property type="entry name" value="HDc"/>
    <property type="match status" value="1"/>
</dbReference>
<evidence type="ECO:0000259" key="1">
    <source>
        <dbReference type="PROSITE" id="PS51832"/>
    </source>
</evidence>
<proteinExistence type="predicted"/>
<dbReference type="PANTHER" id="PTHR43155:SF2">
    <property type="entry name" value="CYCLIC DI-GMP PHOSPHODIESTERASE PA4108"/>
    <property type="match status" value="1"/>
</dbReference>
<dbReference type="SUPFAM" id="SSF109604">
    <property type="entry name" value="HD-domain/PDEase-like"/>
    <property type="match status" value="1"/>
</dbReference>
<gene>
    <name evidence="2" type="ORF">NEOCIP111885_01610</name>
</gene>
<dbReference type="Proteomes" id="UP000789845">
    <property type="component" value="Unassembled WGS sequence"/>
</dbReference>
<accession>A0A9C7G8X8</accession>
<dbReference type="InterPro" id="IPR003607">
    <property type="entry name" value="HD/PDEase_dom"/>
</dbReference>
<dbReference type="Gene3D" id="1.10.3210.10">
    <property type="entry name" value="Hypothetical protein af1432"/>
    <property type="match status" value="1"/>
</dbReference>
<reference evidence="2" key="1">
    <citation type="submission" date="2021-10" db="EMBL/GenBank/DDBJ databases">
        <authorList>
            <person name="Criscuolo A."/>
        </authorList>
    </citation>
    <scope>NUCLEOTIDE SEQUENCE</scope>
    <source>
        <strain evidence="2">CIP111885</strain>
    </source>
</reference>
<evidence type="ECO:0000313" key="3">
    <source>
        <dbReference type="Proteomes" id="UP000789845"/>
    </source>
</evidence>
<dbReference type="AlphaFoldDB" id="A0A9C7G8X8"/>
<name>A0A9C7G8X8_9BACI</name>
<feature type="domain" description="HD-GYP" evidence="1">
    <location>
        <begin position="112"/>
        <end position="308"/>
    </location>
</feature>